<accession>V8P7W1</accession>
<dbReference type="EMBL" id="AZIM01000651">
    <property type="protein sequence ID" value="ETE69962.1"/>
    <property type="molecule type" value="Genomic_DNA"/>
</dbReference>
<gene>
    <name evidence="1" type="primary">BDP1</name>
    <name evidence="1" type="ORF">L345_04225</name>
</gene>
<protein>
    <submittedName>
        <fullName evidence="1">Transcription factor TFIIIB component B''-like protein</fullName>
    </submittedName>
</protein>
<proteinExistence type="predicted"/>
<dbReference type="AlphaFoldDB" id="V8P7W1"/>
<organism evidence="1 2">
    <name type="scientific">Ophiophagus hannah</name>
    <name type="common">King cobra</name>
    <name type="synonym">Naja hannah</name>
    <dbReference type="NCBI Taxonomy" id="8665"/>
    <lineage>
        <taxon>Eukaryota</taxon>
        <taxon>Metazoa</taxon>
        <taxon>Chordata</taxon>
        <taxon>Craniata</taxon>
        <taxon>Vertebrata</taxon>
        <taxon>Euteleostomi</taxon>
        <taxon>Lepidosauria</taxon>
        <taxon>Squamata</taxon>
        <taxon>Bifurcata</taxon>
        <taxon>Unidentata</taxon>
        <taxon>Episquamata</taxon>
        <taxon>Toxicofera</taxon>
        <taxon>Serpentes</taxon>
        <taxon>Colubroidea</taxon>
        <taxon>Elapidae</taxon>
        <taxon>Elapinae</taxon>
        <taxon>Ophiophagus</taxon>
    </lineage>
</organism>
<feature type="non-terminal residue" evidence="1">
    <location>
        <position position="1"/>
    </location>
</feature>
<name>V8P7W1_OPHHA</name>
<dbReference type="Proteomes" id="UP000018936">
    <property type="component" value="Unassembled WGS sequence"/>
</dbReference>
<keyword evidence="2" id="KW-1185">Reference proteome</keyword>
<dbReference type="OrthoDB" id="272624at2759"/>
<evidence type="ECO:0000313" key="2">
    <source>
        <dbReference type="Proteomes" id="UP000018936"/>
    </source>
</evidence>
<sequence>AVAYLSEPPDNLNIKSNIHAFGSAEHQFSTAEVAQTEGNKNDSISAMTEMSAVRDDITDFIDTEEEPEFILTLVEISPDSVECNNIPAALAHGSGELLPPPILFTSDNMDSLELTRDKSVGSIQASVEESVASVTDPTEIELHPSSSEQLVDLGLTPWKNWKRSSISIEGSSASEKIRHTVPIEEHLESSDKGTSLNLQYISRKDAELQVEEKEQLQSSLNVGTALLGETDSEAELVSRMPGAGKAETNKEQRLSVAYSSEQSEQVRNTEALSKTSLPRYRDFWGYFDNFINLLHFLTLILIVFNMSYQRSLGFLPLICKINTDEEIAAKENNKPPQKTCTLIFENTPECPASTSKDSNTEIQEYSSLPTTMLSPSKYESGNCSSVQVLPEEEGSAKEQEKEEQIRISEYFFSDIFMEVDDSE</sequence>
<evidence type="ECO:0000313" key="1">
    <source>
        <dbReference type="EMBL" id="ETE69962.1"/>
    </source>
</evidence>
<reference evidence="1 2" key="1">
    <citation type="journal article" date="2013" name="Proc. Natl. Acad. Sci. U.S.A.">
        <title>The king cobra genome reveals dynamic gene evolution and adaptation in the snake venom system.</title>
        <authorList>
            <person name="Vonk F.J."/>
            <person name="Casewell N.R."/>
            <person name="Henkel C.V."/>
            <person name="Heimberg A.M."/>
            <person name="Jansen H.J."/>
            <person name="McCleary R.J."/>
            <person name="Kerkkamp H.M."/>
            <person name="Vos R.A."/>
            <person name="Guerreiro I."/>
            <person name="Calvete J.J."/>
            <person name="Wuster W."/>
            <person name="Woods A.E."/>
            <person name="Logan J.M."/>
            <person name="Harrison R.A."/>
            <person name="Castoe T.A."/>
            <person name="de Koning A.P."/>
            <person name="Pollock D.D."/>
            <person name="Yandell M."/>
            <person name="Calderon D."/>
            <person name="Renjifo C."/>
            <person name="Currier R.B."/>
            <person name="Salgado D."/>
            <person name="Pla D."/>
            <person name="Sanz L."/>
            <person name="Hyder A.S."/>
            <person name="Ribeiro J.M."/>
            <person name="Arntzen J.W."/>
            <person name="van den Thillart G.E."/>
            <person name="Boetzer M."/>
            <person name="Pirovano W."/>
            <person name="Dirks R.P."/>
            <person name="Spaink H.P."/>
            <person name="Duboule D."/>
            <person name="McGlinn E."/>
            <person name="Kini R.M."/>
            <person name="Richardson M.K."/>
        </authorList>
    </citation>
    <scope>NUCLEOTIDE SEQUENCE</scope>
    <source>
        <tissue evidence="1">Blood</tissue>
    </source>
</reference>
<comment type="caution">
    <text evidence="1">The sequence shown here is derived from an EMBL/GenBank/DDBJ whole genome shotgun (WGS) entry which is preliminary data.</text>
</comment>